<dbReference type="RefSeq" id="XP_006813539.1">
    <property type="nucleotide sequence ID" value="XM_006813476.1"/>
</dbReference>
<evidence type="ECO:0000313" key="3">
    <source>
        <dbReference type="Proteomes" id="UP000694865"/>
    </source>
</evidence>
<protein>
    <submittedName>
        <fullName evidence="4">Methyltransferase-like protein 24-like</fullName>
    </submittedName>
</protein>
<dbReference type="InterPro" id="IPR025714">
    <property type="entry name" value="Methyltranfer_dom"/>
</dbReference>
<sequence>MSNSLVINRMKISRLGMLIASLIGFVVLMFVWKGNESNSTLYFGRHHGEKENHKTHMEWQEPAVKPNVTGLISLRQALNQVPNSYQLDLDDLLDILTTDQVIWLLMNYTTKITYRCRKERRFGNPVHEDGGWNVCMDVDINPSDCIVYSFGIANDWSFDEDIANYGCNVYSFDPSIGLDDHKHADRIWFYNMGLYDDNIDDLVARTNHWKKNIDVLKFDIETTEHRIFHQLIKSGILRDIKLVAFELHLSSINIHKHKEDTLHVYRALKGVFELNEFKLWEWHENEVMAKKHSRHRMTYIELYWINTRFIQPRNHSL</sequence>
<keyword evidence="1" id="KW-0812">Transmembrane</keyword>
<dbReference type="GeneID" id="102806272"/>
<reference evidence="4" key="1">
    <citation type="submission" date="2025-08" db="UniProtKB">
        <authorList>
            <consortium name="RefSeq"/>
        </authorList>
    </citation>
    <scope>IDENTIFICATION</scope>
    <source>
        <tissue evidence="4">Testes</tissue>
    </source>
</reference>
<evidence type="ECO:0000313" key="4">
    <source>
        <dbReference type="RefSeq" id="XP_006813539.1"/>
    </source>
</evidence>
<proteinExistence type="predicted"/>
<keyword evidence="1" id="KW-1133">Transmembrane helix</keyword>
<dbReference type="Proteomes" id="UP000694865">
    <property type="component" value="Unplaced"/>
</dbReference>
<dbReference type="Pfam" id="PF13383">
    <property type="entry name" value="Methyltransf_22"/>
    <property type="match status" value="1"/>
</dbReference>
<dbReference type="InterPro" id="IPR026913">
    <property type="entry name" value="METTL24"/>
</dbReference>
<evidence type="ECO:0000259" key="2">
    <source>
        <dbReference type="Pfam" id="PF13383"/>
    </source>
</evidence>
<organism evidence="3 4">
    <name type="scientific">Saccoglossus kowalevskii</name>
    <name type="common">Acorn worm</name>
    <dbReference type="NCBI Taxonomy" id="10224"/>
    <lineage>
        <taxon>Eukaryota</taxon>
        <taxon>Metazoa</taxon>
        <taxon>Hemichordata</taxon>
        <taxon>Enteropneusta</taxon>
        <taxon>Harrimaniidae</taxon>
        <taxon>Saccoglossus</taxon>
    </lineage>
</organism>
<dbReference type="PANTHER" id="PTHR32026:SF10">
    <property type="entry name" value="METHYLTRANSFERASE-LIKE PROTEIN 24-RELATED"/>
    <property type="match status" value="1"/>
</dbReference>
<accession>A0ABM0M0J8</accession>
<keyword evidence="1" id="KW-0472">Membrane</keyword>
<dbReference type="PANTHER" id="PTHR32026">
    <property type="entry name" value="METHYLTRANSFERASE-LIKE PROTEIN 24"/>
    <property type="match status" value="1"/>
</dbReference>
<evidence type="ECO:0000256" key="1">
    <source>
        <dbReference type="SAM" id="Phobius"/>
    </source>
</evidence>
<name>A0ABM0M0J8_SACKO</name>
<feature type="domain" description="Methyltransferase" evidence="2">
    <location>
        <begin position="97"/>
        <end position="242"/>
    </location>
</feature>
<gene>
    <name evidence="4" type="primary">LOC102806272</name>
</gene>
<feature type="transmembrane region" description="Helical" evidence="1">
    <location>
        <begin position="12"/>
        <end position="32"/>
    </location>
</feature>
<keyword evidence="3" id="KW-1185">Reference proteome</keyword>